<comment type="caution">
    <text evidence="2">The sequence shown here is derived from an EMBL/GenBank/DDBJ whole genome shotgun (WGS) entry which is preliminary data.</text>
</comment>
<sequence>MISIQKKLFFIDLIDVFLAEEYNPKLSKKRLIIHHYSRVPGDNLFGEITYQLSLEKDEAELLEGMSKMNRYMLRRANKEPYEVVVKHNPTDGDLIEFQNFYNKFVQTKNTHKVNRYRLNRLKRLRDKGVVVFTKLQNTNAVALCYRIYIIDSDVVLNVYACSATWIKEQPDLKQQIRFANRYLLWQNMKLFKSRGFKIYDYGGITDINEINKFKEDFGFIGVEVYHGFDTESIIGKILVKLHWRKNIYLFS</sequence>
<evidence type="ECO:0000256" key="1">
    <source>
        <dbReference type="ARBA" id="ARBA00004496"/>
    </source>
</evidence>
<dbReference type="GO" id="GO:0016755">
    <property type="term" value="F:aminoacyltransferase activity"/>
    <property type="evidence" value="ECO:0007669"/>
    <property type="project" value="InterPro"/>
</dbReference>
<comment type="subcellular location">
    <subcellularLocation>
        <location evidence="1">Cytoplasm</location>
    </subcellularLocation>
</comment>
<gene>
    <name evidence="2" type="ORF">CD33_18535</name>
</gene>
<dbReference type="OrthoDB" id="5622654at2"/>
<dbReference type="PROSITE" id="PS51191">
    <property type="entry name" value="FEMABX"/>
    <property type="match status" value="1"/>
</dbReference>
<dbReference type="EMBL" id="JPVO01000055">
    <property type="protein sequence ID" value="KGR73999.1"/>
    <property type="molecule type" value="Genomic_DNA"/>
</dbReference>
<evidence type="ECO:0008006" key="4">
    <source>
        <dbReference type="Google" id="ProtNLM"/>
    </source>
</evidence>
<evidence type="ECO:0000313" key="2">
    <source>
        <dbReference type="EMBL" id="KGR73999.1"/>
    </source>
</evidence>
<reference evidence="2 3" key="1">
    <citation type="submission" date="2014-02" db="EMBL/GenBank/DDBJ databases">
        <title>Draft genome sequence of Lysinibacillus sinduriensis JCM 15800.</title>
        <authorList>
            <person name="Zhang F."/>
            <person name="Wang G."/>
            <person name="Zhang L."/>
        </authorList>
    </citation>
    <scope>NUCLEOTIDE SEQUENCE [LARGE SCALE GENOMIC DNA]</scope>
    <source>
        <strain evidence="2 3">JCM 15800</strain>
    </source>
</reference>
<dbReference type="AlphaFoldDB" id="A0A0A3HNN2"/>
<protein>
    <recommendedName>
        <fullName evidence="4">BioF2-like acetyltransferase domain-containing protein</fullName>
    </recommendedName>
</protein>
<accession>A0A0A3HNN2</accession>
<proteinExistence type="predicted"/>
<dbReference type="InterPro" id="IPR003447">
    <property type="entry name" value="FEMABX"/>
</dbReference>
<dbReference type="Gene3D" id="3.40.630.30">
    <property type="match status" value="1"/>
</dbReference>
<dbReference type="GO" id="GO:0005737">
    <property type="term" value="C:cytoplasm"/>
    <property type="evidence" value="ECO:0007669"/>
    <property type="project" value="UniProtKB-SubCell"/>
</dbReference>
<keyword evidence="3" id="KW-1185">Reference proteome</keyword>
<dbReference type="SUPFAM" id="SSF55729">
    <property type="entry name" value="Acyl-CoA N-acyltransferases (Nat)"/>
    <property type="match status" value="1"/>
</dbReference>
<dbReference type="Proteomes" id="UP000030408">
    <property type="component" value="Unassembled WGS sequence"/>
</dbReference>
<dbReference type="InterPro" id="IPR016181">
    <property type="entry name" value="Acyl_CoA_acyltransferase"/>
</dbReference>
<name>A0A0A3HNN2_9BACL</name>
<organism evidence="2 3">
    <name type="scientific">Ureibacillus sinduriensis BLB-1 = JCM 15800</name>
    <dbReference type="NCBI Taxonomy" id="1384057"/>
    <lineage>
        <taxon>Bacteria</taxon>
        <taxon>Bacillati</taxon>
        <taxon>Bacillota</taxon>
        <taxon>Bacilli</taxon>
        <taxon>Bacillales</taxon>
        <taxon>Caryophanaceae</taxon>
        <taxon>Ureibacillus</taxon>
    </lineage>
</organism>
<dbReference type="eggNOG" id="ENOG5032V5D">
    <property type="taxonomic scope" value="Bacteria"/>
</dbReference>
<dbReference type="RefSeq" id="WP_036203267.1">
    <property type="nucleotide sequence ID" value="NZ_AVCY01000001.1"/>
</dbReference>
<evidence type="ECO:0000313" key="3">
    <source>
        <dbReference type="Proteomes" id="UP000030408"/>
    </source>
</evidence>
<dbReference type="GO" id="GO:0044038">
    <property type="term" value="P:cell wall macromolecule biosynthetic process"/>
    <property type="evidence" value="ECO:0007669"/>
    <property type="project" value="InterPro"/>
</dbReference>